<sequence length="212" mass="25084">MQSVRLKVQQDGQLMVSCPYQVTDAQVTEFLNQRLNWITQQQQRLASIRQQITATSPTQGMHLWGQYYAFEAIPPAKRKYETCHSGSKVYLPRLPENLDAANLLQQQIWRDELKHLIQTLLPQWQTTMNVEVAFWNVKNMKTKWGSCNVTKRRIWLSLKLAHYPKECTEMVLVHELTHLLEASHNKRFYQLMDSFLPNWRDADLKLKNRTFP</sequence>
<dbReference type="Gene3D" id="3.30.2010.10">
    <property type="entry name" value="Metalloproteases ('zincins'), catalytic domain"/>
    <property type="match status" value="1"/>
</dbReference>
<dbReference type="EMBL" id="AP027272">
    <property type="protein sequence ID" value="BDX04981.1"/>
    <property type="molecule type" value="Genomic_DNA"/>
</dbReference>
<dbReference type="PANTHER" id="PTHR30399">
    <property type="entry name" value="UNCHARACTERIZED PROTEIN YGJP"/>
    <property type="match status" value="1"/>
</dbReference>
<proteinExistence type="predicted"/>
<dbReference type="RefSeq" id="WP_338290886.1">
    <property type="nucleotide sequence ID" value="NZ_AP027272.1"/>
</dbReference>
<dbReference type="AlphaFoldDB" id="A0AA48KN01"/>
<evidence type="ECO:0000259" key="1">
    <source>
        <dbReference type="Pfam" id="PF01863"/>
    </source>
</evidence>
<keyword evidence="2" id="KW-0378">Hydrolase</keyword>
<organism evidence="2 3">
    <name type="scientific">Planctobacterium marinum</name>
    <dbReference type="NCBI Taxonomy" id="1631968"/>
    <lineage>
        <taxon>Bacteria</taxon>
        <taxon>Pseudomonadati</taxon>
        <taxon>Pseudomonadota</taxon>
        <taxon>Gammaproteobacteria</taxon>
        <taxon>Alteromonadales</taxon>
        <taxon>Alteromonadaceae</taxon>
        <taxon>Planctobacterium</taxon>
    </lineage>
</organism>
<reference evidence="2" key="1">
    <citation type="submission" date="2023-01" db="EMBL/GenBank/DDBJ databases">
        <title>Complete genome sequence of Planctobacterium marinum strain Dej080120_11.</title>
        <authorList>
            <person name="Ueki S."/>
            <person name="Maruyama F."/>
        </authorList>
    </citation>
    <scope>NUCLEOTIDE SEQUENCE</scope>
    <source>
        <strain evidence="2">Dej080120_11</strain>
    </source>
</reference>
<dbReference type="KEGG" id="pmaw:MACH26_05020"/>
<dbReference type="CDD" id="cd07344">
    <property type="entry name" value="M48_yhfN_like"/>
    <property type="match status" value="1"/>
</dbReference>
<keyword evidence="2" id="KW-0645">Protease</keyword>
<accession>A0AA48KN01</accession>
<feature type="domain" description="YgjP-like metallopeptidase" evidence="1">
    <location>
        <begin position="3"/>
        <end position="208"/>
    </location>
</feature>
<protein>
    <submittedName>
        <fullName evidence="2">Zinc metalloprotease</fullName>
    </submittedName>
</protein>
<name>A0AA48KN01_9ALTE</name>
<keyword evidence="3" id="KW-1185">Reference proteome</keyword>
<dbReference type="GO" id="GO:0008237">
    <property type="term" value="F:metallopeptidase activity"/>
    <property type="evidence" value="ECO:0007669"/>
    <property type="project" value="UniProtKB-KW"/>
</dbReference>
<dbReference type="InterPro" id="IPR002725">
    <property type="entry name" value="YgjP-like_metallopeptidase"/>
</dbReference>
<evidence type="ECO:0000313" key="3">
    <source>
        <dbReference type="Proteomes" id="UP001333710"/>
    </source>
</evidence>
<evidence type="ECO:0000313" key="2">
    <source>
        <dbReference type="EMBL" id="BDX04981.1"/>
    </source>
</evidence>
<dbReference type="Proteomes" id="UP001333710">
    <property type="component" value="Chromosome"/>
</dbReference>
<dbReference type="InterPro" id="IPR053136">
    <property type="entry name" value="UTP_pyrophosphatase-like"/>
</dbReference>
<dbReference type="Pfam" id="PF01863">
    <property type="entry name" value="YgjP-like"/>
    <property type="match status" value="1"/>
</dbReference>
<dbReference type="PANTHER" id="PTHR30399:SF1">
    <property type="entry name" value="UTP PYROPHOSPHATASE"/>
    <property type="match status" value="1"/>
</dbReference>
<keyword evidence="2" id="KW-0482">Metalloprotease</keyword>
<gene>
    <name evidence="2" type="ORF">MACH26_05020</name>
</gene>